<keyword evidence="3" id="KW-1185">Reference proteome</keyword>
<dbReference type="AlphaFoldDB" id="A0AAV7VH13"/>
<evidence type="ECO:0000256" key="1">
    <source>
        <dbReference type="SAM" id="MobiDB-lite"/>
    </source>
</evidence>
<dbReference type="Proteomes" id="UP001066276">
    <property type="component" value="Chromosome 2_1"/>
</dbReference>
<gene>
    <name evidence="2" type="ORF">NDU88_004720</name>
</gene>
<organism evidence="2 3">
    <name type="scientific">Pleurodeles waltl</name>
    <name type="common">Iberian ribbed newt</name>
    <dbReference type="NCBI Taxonomy" id="8319"/>
    <lineage>
        <taxon>Eukaryota</taxon>
        <taxon>Metazoa</taxon>
        <taxon>Chordata</taxon>
        <taxon>Craniata</taxon>
        <taxon>Vertebrata</taxon>
        <taxon>Euteleostomi</taxon>
        <taxon>Amphibia</taxon>
        <taxon>Batrachia</taxon>
        <taxon>Caudata</taxon>
        <taxon>Salamandroidea</taxon>
        <taxon>Salamandridae</taxon>
        <taxon>Pleurodelinae</taxon>
        <taxon>Pleurodeles</taxon>
    </lineage>
</organism>
<reference evidence="2" key="1">
    <citation type="journal article" date="2022" name="bioRxiv">
        <title>Sequencing and chromosome-scale assembly of the giantPleurodeles waltlgenome.</title>
        <authorList>
            <person name="Brown T."/>
            <person name="Elewa A."/>
            <person name="Iarovenko S."/>
            <person name="Subramanian E."/>
            <person name="Araus A.J."/>
            <person name="Petzold A."/>
            <person name="Susuki M."/>
            <person name="Suzuki K.-i.T."/>
            <person name="Hayashi T."/>
            <person name="Toyoda A."/>
            <person name="Oliveira C."/>
            <person name="Osipova E."/>
            <person name="Leigh N.D."/>
            <person name="Simon A."/>
            <person name="Yun M.H."/>
        </authorList>
    </citation>
    <scope>NUCLEOTIDE SEQUENCE</scope>
    <source>
        <strain evidence="2">20211129_DDA</strain>
        <tissue evidence="2">Liver</tissue>
    </source>
</reference>
<comment type="caution">
    <text evidence="2">The sequence shown here is derived from an EMBL/GenBank/DDBJ whole genome shotgun (WGS) entry which is preliminary data.</text>
</comment>
<accession>A0AAV7VH13</accession>
<name>A0AAV7VH13_PLEWA</name>
<feature type="region of interest" description="Disordered" evidence="1">
    <location>
        <begin position="22"/>
        <end position="51"/>
    </location>
</feature>
<evidence type="ECO:0000313" key="3">
    <source>
        <dbReference type="Proteomes" id="UP001066276"/>
    </source>
</evidence>
<protein>
    <submittedName>
        <fullName evidence="2">Uncharacterized protein</fullName>
    </submittedName>
</protein>
<evidence type="ECO:0000313" key="2">
    <source>
        <dbReference type="EMBL" id="KAJ1200899.1"/>
    </source>
</evidence>
<sequence>MSGWRRLEHPLHHWSDLKELLAKNPVKRQEQTPEVASEDKRPSDGEQEITTATKELHREVAELKRSVDTVEHCHDAQAEELDHQRQELLTLQESNRELQYCLEDLENR</sequence>
<dbReference type="EMBL" id="JANPWB010000003">
    <property type="protein sequence ID" value="KAJ1200899.1"/>
    <property type="molecule type" value="Genomic_DNA"/>
</dbReference>
<feature type="compositionally biased region" description="Basic and acidic residues" evidence="1">
    <location>
        <begin position="22"/>
        <end position="44"/>
    </location>
</feature>
<proteinExistence type="predicted"/>